<dbReference type="PANTHER" id="PTHR43798">
    <property type="entry name" value="MONOACYLGLYCEROL LIPASE"/>
    <property type="match status" value="1"/>
</dbReference>
<dbReference type="PANTHER" id="PTHR43798:SF29">
    <property type="entry name" value="AB HYDROLASE-1 DOMAIN-CONTAINING PROTEIN"/>
    <property type="match status" value="1"/>
</dbReference>
<dbReference type="SUPFAM" id="SSF53474">
    <property type="entry name" value="alpha/beta-Hydrolases"/>
    <property type="match status" value="1"/>
</dbReference>
<dbReference type="EMBL" id="CP051685">
    <property type="protein sequence ID" value="QJD99459.1"/>
    <property type="molecule type" value="Genomic_DNA"/>
</dbReference>
<dbReference type="Proteomes" id="UP000502415">
    <property type="component" value="Chromosome"/>
</dbReference>
<feature type="domain" description="AB hydrolase-1" evidence="1">
    <location>
        <begin position="3"/>
        <end position="222"/>
    </location>
</feature>
<dbReference type="InterPro" id="IPR050266">
    <property type="entry name" value="AB_hydrolase_sf"/>
</dbReference>
<dbReference type="InterPro" id="IPR029058">
    <property type="entry name" value="AB_hydrolase_fold"/>
</dbReference>
<keyword evidence="2" id="KW-0378">Hydrolase</keyword>
<dbReference type="KEGG" id="mfy:HH212_05005"/>
<dbReference type="AlphaFoldDB" id="A0A7Z2VUP9"/>
<sequence>MSILLVPGFMADETLWDEVLPRLERFGPVLHADLRHDTSVAAMARRALAAAPPSFVLVGFSMGGYVAREIARQAPQHGKRVEAMVLIATSTRPDSAALQRRKGAIGHAAPSIAFSGLSRTAVASSLHPQRRDDETMIERVRAMGMRLGGEVFRRQSVLERPGDIDCLGGIRCPTLVVAAAQDGLRSLEESREMQEHIAGAELAVIEDSGHMIPIEAPQRLADLVVPWLERHAAGLGGERHSRAPDAQPGLPLAP</sequence>
<evidence type="ECO:0000259" key="1">
    <source>
        <dbReference type="Pfam" id="PF12697"/>
    </source>
</evidence>
<evidence type="ECO:0000313" key="2">
    <source>
        <dbReference type="EMBL" id="QJD99459.1"/>
    </source>
</evidence>
<proteinExistence type="predicted"/>
<dbReference type="Pfam" id="PF12697">
    <property type="entry name" value="Abhydrolase_6"/>
    <property type="match status" value="1"/>
</dbReference>
<keyword evidence="3" id="KW-1185">Reference proteome</keyword>
<reference evidence="2 3" key="1">
    <citation type="submission" date="2020-04" db="EMBL/GenBank/DDBJ databases">
        <title>Genome sequencing of novel species.</title>
        <authorList>
            <person name="Heo J."/>
            <person name="Kim S.-J."/>
            <person name="Kim J.-S."/>
            <person name="Hong S.-B."/>
            <person name="Kwon S.-W."/>
        </authorList>
    </citation>
    <scope>NUCLEOTIDE SEQUENCE [LARGE SCALE GENOMIC DNA]</scope>
    <source>
        <strain evidence="2 3">GN2-R2</strain>
    </source>
</reference>
<name>A0A7Z2VUP9_9BURK</name>
<protein>
    <submittedName>
        <fullName evidence="2">Alpha/beta hydrolase</fullName>
    </submittedName>
</protein>
<evidence type="ECO:0000313" key="3">
    <source>
        <dbReference type="Proteomes" id="UP000502415"/>
    </source>
</evidence>
<dbReference type="RefSeq" id="WP_169434354.1">
    <property type="nucleotide sequence ID" value="NZ_CP051685.1"/>
</dbReference>
<dbReference type="GO" id="GO:0016787">
    <property type="term" value="F:hydrolase activity"/>
    <property type="evidence" value="ECO:0007669"/>
    <property type="project" value="UniProtKB-KW"/>
</dbReference>
<organism evidence="2 3">
    <name type="scientific">Massilia forsythiae</name>
    <dbReference type="NCBI Taxonomy" id="2728020"/>
    <lineage>
        <taxon>Bacteria</taxon>
        <taxon>Pseudomonadati</taxon>
        <taxon>Pseudomonadota</taxon>
        <taxon>Betaproteobacteria</taxon>
        <taxon>Burkholderiales</taxon>
        <taxon>Oxalobacteraceae</taxon>
        <taxon>Telluria group</taxon>
        <taxon>Massilia</taxon>
    </lineage>
</organism>
<accession>A0A7Z2VUP9</accession>
<gene>
    <name evidence="2" type="ORF">HH212_05005</name>
</gene>
<dbReference type="InterPro" id="IPR000073">
    <property type="entry name" value="AB_hydrolase_1"/>
</dbReference>
<dbReference type="Gene3D" id="3.40.50.1820">
    <property type="entry name" value="alpha/beta hydrolase"/>
    <property type="match status" value="1"/>
</dbReference>